<evidence type="ECO:0000313" key="2">
    <source>
        <dbReference type="Proteomes" id="UP001257914"/>
    </source>
</evidence>
<dbReference type="EMBL" id="JAWCUA010000010">
    <property type="protein sequence ID" value="MDU0113736.1"/>
    <property type="molecule type" value="Genomic_DNA"/>
</dbReference>
<reference evidence="1 2" key="1">
    <citation type="submission" date="2023-10" db="EMBL/GenBank/DDBJ databases">
        <title>Psychrosphaera aquimaarina strain SW33 isolated from seawater.</title>
        <authorList>
            <person name="Bayburt H."/>
            <person name="Kim J.M."/>
            <person name="Choi B.J."/>
            <person name="Jeon C.O."/>
        </authorList>
    </citation>
    <scope>NUCLEOTIDE SEQUENCE [LARGE SCALE GENOMIC DNA]</scope>
    <source>
        <strain evidence="1 2">KCTC 52743</strain>
    </source>
</reference>
<evidence type="ECO:0000313" key="1">
    <source>
        <dbReference type="EMBL" id="MDU0113736.1"/>
    </source>
</evidence>
<name>A0ABU3R228_9GAMM</name>
<sequence>MENIVNSLEENLKDLYRKAIDADKYLNDLKKSGHGKFGSIFKESDLFTVKSDKFMPYLEETAEQILTLKNSDKDLTNAKDDIEVIVKKLHLLHKTIAELKNALK</sequence>
<proteinExistence type="predicted"/>
<comment type="caution">
    <text evidence="1">The sequence shown here is derived from an EMBL/GenBank/DDBJ whole genome shotgun (WGS) entry which is preliminary data.</text>
</comment>
<keyword evidence="2" id="KW-1185">Reference proteome</keyword>
<dbReference type="Proteomes" id="UP001257914">
    <property type="component" value="Unassembled WGS sequence"/>
</dbReference>
<gene>
    <name evidence="1" type="ORF">RT723_12160</name>
</gene>
<dbReference type="RefSeq" id="WP_315947346.1">
    <property type="nucleotide sequence ID" value="NZ_JAWCUA010000010.1"/>
</dbReference>
<protein>
    <submittedName>
        <fullName evidence="1">Prephenate dehydrogenase</fullName>
    </submittedName>
</protein>
<organism evidence="1 2">
    <name type="scientific">Psychrosphaera aquimarina</name>
    <dbReference type="NCBI Taxonomy" id="2044854"/>
    <lineage>
        <taxon>Bacteria</taxon>
        <taxon>Pseudomonadati</taxon>
        <taxon>Pseudomonadota</taxon>
        <taxon>Gammaproteobacteria</taxon>
        <taxon>Alteromonadales</taxon>
        <taxon>Pseudoalteromonadaceae</taxon>
        <taxon>Psychrosphaera</taxon>
    </lineage>
</organism>
<accession>A0ABU3R228</accession>